<dbReference type="EC" id="2.3.2.27" evidence="5 16"/>
<evidence type="ECO:0000256" key="12">
    <source>
        <dbReference type="ARBA" id="ARBA00022786"/>
    </source>
</evidence>
<evidence type="ECO:0000256" key="1">
    <source>
        <dbReference type="ARBA" id="ARBA00000900"/>
    </source>
</evidence>
<dbReference type="InterPro" id="IPR054476">
    <property type="entry name" value="Ltn1_N"/>
</dbReference>
<evidence type="ECO:0000256" key="7">
    <source>
        <dbReference type="ARBA" id="ARBA00022490"/>
    </source>
</evidence>
<keyword evidence="7" id="KW-0963">Cytoplasm</keyword>
<comment type="function">
    <text evidence="16">E3 ubiquitin-protein ligase. Component of the ribosome quality control complex (RQC), a ribosome-associated complex that mediates ubiquitination and extraction of incompletely synthesized nascent chains for proteasomal degradation.</text>
</comment>
<evidence type="ECO:0000256" key="15">
    <source>
        <dbReference type="PROSITE-ProRule" id="PRU00175"/>
    </source>
</evidence>
<dbReference type="PANTHER" id="PTHR12389:SF0">
    <property type="entry name" value="E3 UBIQUITIN-PROTEIN LIGASE LISTERIN"/>
    <property type="match status" value="1"/>
</dbReference>
<dbReference type="EMBL" id="CAJVRL010000103">
    <property type="protein sequence ID" value="CAG8960926.1"/>
    <property type="molecule type" value="Genomic_DNA"/>
</dbReference>
<keyword evidence="19" id="KW-1185">Reference proteome</keyword>
<dbReference type="InterPro" id="IPR039795">
    <property type="entry name" value="LTN1/Rkr1"/>
</dbReference>
<dbReference type="SMART" id="SM00744">
    <property type="entry name" value="RINGv"/>
    <property type="match status" value="1"/>
</dbReference>
<dbReference type="InterPro" id="IPR054477">
    <property type="entry name" value="LTN1_E3_ligase_6th"/>
</dbReference>
<evidence type="ECO:0000256" key="13">
    <source>
        <dbReference type="ARBA" id="ARBA00022833"/>
    </source>
</evidence>
<evidence type="ECO:0000256" key="10">
    <source>
        <dbReference type="ARBA" id="ARBA00022737"/>
    </source>
</evidence>
<dbReference type="FunFam" id="3.30.40.10:FF:000038">
    <property type="entry name" value="E3 ubiquitin-protein ligase listerin"/>
    <property type="match status" value="1"/>
</dbReference>
<dbReference type="Pfam" id="PF13639">
    <property type="entry name" value="zf-RING_2"/>
    <property type="match status" value="1"/>
</dbReference>
<protein>
    <recommendedName>
        <fullName evidence="6 16">E3 ubiquitin-protein ligase listerin</fullName>
        <ecNumber evidence="5 16">2.3.2.27</ecNumber>
    </recommendedName>
    <alternativeName>
        <fullName evidence="16">RING-type E3 ubiquitin transferase listerin</fullName>
    </alternativeName>
</protein>
<dbReference type="GO" id="GO:0061630">
    <property type="term" value="F:ubiquitin protein ligase activity"/>
    <property type="evidence" value="ECO:0007669"/>
    <property type="project" value="UniProtKB-UniRule"/>
</dbReference>
<feature type="domain" description="RING-type" evidence="17">
    <location>
        <begin position="1582"/>
        <end position="1628"/>
    </location>
</feature>
<dbReference type="Proteomes" id="UP000696280">
    <property type="component" value="Unassembled WGS sequence"/>
</dbReference>
<sequence>MSKRQFKTQASSSRALPINKGFGGFGATPPSTLSYVAELPDLSSISDPNIVVAFKSLSKADGTTKTKALDLLDEYISKQGDGDGGVEDPVLEAWVQYYPRLAINNHRRVREQSHTLQVKLLKSARKRMERRLPDTVGSWLAGCFDRDGSVARAAQSGISSFLNTEEKVTLFWTRCQSQILDYAQEAMNETSQTLSDERSVSAEDAKSLYLRVICSSISLVANLLIKLKQSDVLKYQEKYEEYIRAKKLWSFASSEDSAVRKALYRLLMVCLEKQPASVQNSLNMISIGLIEKGLSASQSTSSLQLLRALESLTRQFPEVWISTRKGVLAFNQLRKFIERGSQGAPAVYWSSLQSLLAAIPGDVFPSDDEECLAFLTEYRTAIQAREEPKQNGEVAWLSYFGAVEILVRIRAHSTFCGVLFRNAVLPVLEGYFHGTQDRIPITTPAMGKAYHVWVSTKGLAPQDGVSFSLQKLASAFIAESQTSIHIQPHNSDSFREGQKKIITEGHRWFSLLAEAAKSSDSETIVSPLVNSASGILSSAIKVVASEEGRPYSAAAMVEISMRLTPKVVTASPELCDSIKTLIHSNLPQLKIVLSPSSRYLVSTLFIIRSLPDQEKFFESVWNRTIDTLSSNTSNPLCWNGVGALIANDTVSNISKSNSVLQKLLLDANLNALNGVTEAWSLFETALDFDCYADESAEALMSQILKELSPSNGPEPTPSSHGQWDHALEALEYISERRPGILSRAKNSHVMITTMLLEIMEISDTELASRALAVKTAVEKANHTPGQVDHYSSLDVIRWNLELEHNSPRTLQIETLVQQAKDFEASNPQLAPATAFFPDSEKWISALSPNLALGPSPALGVMRSFGGAALLASVLSSAEESVPMRGLKTFPIALRMALYTSNLVSDNGLFLRLPANRILDILHSLLLTAEVVNDKLDLLIPGESIEGFAEEEDEFDELRTFASNVHLSTIITAAKNWQSTDSSLENNNDTSSIVNALINKLIETSNTSHTRYYGSKALGHLVSSLVSAHGWDIPRGDAWLSGLNIFSAATSNTFAAAAVLTALESNIANNQMIKTLCNRLISDVAGASATSEKTFEIVVLLNATLSVYSEEEIPVAKNRLIFAVKQILSWAPSLANTNAYLASESCRALQVLLPSIKDVYGSYWETAIGFCLSIWESNQDGTLADEHIPMTGMSLKLYSILRKLDEANDDLDETLQDQKEAISFALVELLKLRRPREHQPLEFVDTLLLRLLRDVPHDHLEDLSELYPLLASENRNLQSAAYDLLRRALSQAQQQISVDVLLEKKHARLPDELLSLLLDPPSIAAYSDEMLELFPIPIRGYLLSWQLVFESFDNASLKVRTDYTNLLNSENYLGPLLSLITDLFQKVSSKSGDLSKTLFDPSTIPTYELWMAIDSESPKRDICWLLGHLYYSCLKFVPSLARNWWSDCPSRQLKLSVNKWTEKVFSPILIQEVKNEVMKWAEEQDTDDDEKKPLIIKSSSKLPEINAGYEIDDMMMQIVVSLPVDYPLQGVEVRGVNRVAVNEKTWRAWQVICQGVMRHSTLPDGLTLFRDNLALAMAGKTECAICYSILAADKKLPDKTCGTCKNTFHAYCLYKWFHSSNQSTCPLCRNTFTYGEGGRGRERG</sequence>
<accession>A0A9N9L6B4</accession>
<dbReference type="CDD" id="cd16491">
    <property type="entry name" value="RING-CH-C4HC3_LTN1"/>
    <property type="match status" value="1"/>
</dbReference>
<dbReference type="InterPro" id="IPR001841">
    <property type="entry name" value="Znf_RING"/>
</dbReference>
<gene>
    <name evidence="18" type="ORF">HYFRA_00002464</name>
</gene>
<dbReference type="SUPFAM" id="SSF57850">
    <property type="entry name" value="RING/U-box"/>
    <property type="match status" value="1"/>
</dbReference>
<dbReference type="Pfam" id="PF23280">
    <property type="entry name" value="TPR_26"/>
    <property type="match status" value="1"/>
</dbReference>
<dbReference type="GO" id="GO:1990112">
    <property type="term" value="C:RQC complex"/>
    <property type="evidence" value="ECO:0007669"/>
    <property type="project" value="UniProtKB-UniRule"/>
</dbReference>
<evidence type="ECO:0000313" key="18">
    <source>
        <dbReference type="EMBL" id="CAG8960926.1"/>
    </source>
</evidence>
<comment type="catalytic activity">
    <reaction evidence="1 16">
        <text>S-ubiquitinyl-[E2 ubiquitin-conjugating enzyme]-L-cysteine + [acceptor protein]-L-lysine = [E2 ubiquitin-conjugating enzyme]-L-cysteine + N(6)-ubiquitinyl-[acceptor protein]-L-lysine.</text>
        <dbReference type="EC" id="2.3.2.27"/>
    </reaction>
</comment>
<dbReference type="Pfam" id="PF22958">
    <property type="entry name" value="Ltn1_1st"/>
    <property type="match status" value="1"/>
</dbReference>
<comment type="subcellular location">
    <subcellularLocation>
        <location evidence="2">Cytoplasm</location>
        <location evidence="2">Cytosol</location>
    </subcellularLocation>
</comment>
<dbReference type="Gene3D" id="3.30.40.10">
    <property type="entry name" value="Zinc/RING finger domain, C3HC4 (zinc finger)"/>
    <property type="match status" value="1"/>
</dbReference>
<evidence type="ECO:0000259" key="17">
    <source>
        <dbReference type="PROSITE" id="PS50089"/>
    </source>
</evidence>
<comment type="pathway">
    <text evidence="3 16">Protein modification; protein ubiquitination.</text>
</comment>
<dbReference type="InterPro" id="IPR057030">
    <property type="entry name" value="TPR_Rkr-1"/>
</dbReference>
<evidence type="ECO:0000256" key="6">
    <source>
        <dbReference type="ARBA" id="ARBA00017157"/>
    </source>
</evidence>
<evidence type="ECO:0000256" key="4">
    <source>
        <dbReference type="ARBA" id="ARBA00007997"/>
    </source>
</evidence>
<dbReference type="InterPro" id="IPR039804">
    <property type="entry name" value="RING-CH-C4HC3_LTN1"/>
</dbReference>
<comment type="function">
    <text evidence="14">E3 ubiquitin-protein ligase component of the ribosome quality control complex (RQC), a ribosome-associated complex that mediates ubiquitination and extraction of incompletely synthesized nascent chains for proteasomal degradation. Mediates ubiquitination of proteins derived from mRNAs lacking stop codons (non-stop proteins) and other translation arrest products induced by poly-lysine sequences and tandem rare codons. Ubiquitination leads to CDC48 recruitment for extraction and degradation of the incomplete translation product. May indirectly play a role in chromatin function and transcription.</text>
</comment>
<comment type="subunit">
    <text evidence="16">Component of the ribosome quality control complex (RQC).</text>
</comment>
<keyword evidence="10" id="KW-0677">Repeat</keyword>
<evidence type="ECO:0000256" key="2">
    <source>
        <dbReference type="ARBA" id="ARBA00004514"/>
    </source>
</evidence>
<dbReference type="GO" id="GO:0072344">
    <property type="term" value="P:rescue of stalled ribosome"/>
    <property type="evidence" value="ECO:0007669"/>
    <property type="project" value="UniProtKB-UniRule"/>
</dbReference>
<evidence type="ECO:0000256" key="5">
    <source>
        <dbReference type="ARBA" id="ARBA00012483"/>
    </source>
</evidence>
<dbReference type="PROSITE" id="PS50089">
    <property type="entry name" value="ZF_RING_2"/>
    <property type="match status" value="1"/>
</dbReference>
<reference evidence="18" key="1">
    <citation type="submission" date="2021-07" db="EMBL/GenBank/DDBJ databases">
        <authorList>
            <person name="Durling M."/>
        </authorList>
    </citation>
    <scope>NUCLEOTIDE SEQUENCE</scope>
</reference>
<dbReference type="SMART" id="SM01197">
    <property type="entry name" value="FANCL_C"/>
    <property type="match status" value="1"/>
</dbReference>
<dbReference type="InterPro" id="IPR011016">
    <property type="entry name" value="Znf_RING-CH"/>
</dbReference>
<evidence type="ECO:0000256" key="11">
    <source>
        <dbReference type="ARBA" id="ARBA00022771"/>
    </source>
</evidence>
<dbReference type="Pfam" id="PF22999">
    <property type="entry name" value="LTN1_E3_ligase_6th"/>
    <property type="match status" value="1"/>
</dbReference>
<evidence type="ECO:0000256" key="9">
    <source>
        <dbReference type="ARBA" id="ARBA00022723"/>
    </source>
</evidence>
<evidence type="ECO:0000256" key="14">
    <source>
        <dbReference type="ARBA" id="ARBA00055150"/>
    </source>
</evidence>
<dbReference type="GO" id="GO:0043023">
    <property type="term" value="F:ribosomal large subunit binding"/>
    <property type="evidence" value="ECO:0007669"/>
    <property type="project" value="TreeGrafter"/>
</dbReference>
<evidence type="ECO:0000256" key="16">
    <source>
        <dbReference type="RuleBase" id="RU367090"/>
    </source>
</evidence>
<keyword evidence="9 16" id="KW-0479">Metal-binding</keyword>
<comment type="similarity">
    <text evidence="4 16">Belongs to the LTN1 family.</text>
</comment>
<comment type="caution">
    <text evidence="18">The sequence shown here is derived from an EMBL/GenBank/DDBJ whole genome shotgun (WGS) entry which is preliminary data.</text>
</comment>
<dbReference type="Pfam" id="PF23009">
    <property type="entry name" value="UBC_like"/>
    <property type="match status" value="1"/>
</dbReference>
<dbReference type="InterPro" id="IPR054478">
    <property type="entry name" value="LTN1_UBC"/>
</dbReference>
<evidence type="ECO:0000313" key="19">
    <source>
        <dbReference type="Proteomes" id="UP000696280"/>
    </source>
</evidence>
<keyword evidence="8 16" id="KW-0808">Transferase</keyword>
<dbReference type="PANTHER" id="PTHR12389">
    <property type="entry name" value="ZINC FINGER PROTEIN 294"/>
    <property type="match status" value="1"/>
</dbReference>
<keyword evidence="12 16" id="KW-0833">Ubl conjugation pathway</keyword>
<dbReference type="GO" id="GO:0008270">
    <property type="term" value="F:zinc ion binding"/>
    <property type="evidence" value="ECO:0007669"/>
    <property type="project" value="UniProtKB-KW"/>
</dbReference>
<dbReference type="SUPFAM" id="SSF48371">
    <property type="entry name" value="ARM repeat"/>
    <property type="match status" value="1"/>
</dbReference>
<dbReference type="GO" id="GO:0005829">
    <property type="term" value="C:cytosol"/>
    <property type="evidence" value="ECO:0007669"/>
    <property type="project" value="UniProtKB-SubCell"/>
</dbReference>
<keyword evidence="13 16" id="KW-0862">Zinc</keyword>
<dbReference type="InterPro" id="IPR016024">
    <property type="entry name" value="ARM-type_fold"/>
</dbReference>
<evidence type="ECO:0000256" key="8">
    <source>
        <dbReference type="ARBA" id="ARBA00022679"/>
    </source>
</evidence>
<evidence type="ECO:0000256" key="3">
    <source>
        <dbReference type="ARBA" id="ARBA00004906"/>
    </source>
</evidence>
<dbReference type="InterPro" id="IPR013083">
    <property type="entry name" value="Znf_RING/FYVE/PHD"/>
</dbReference>
<name>A0A9N9L6B4_9HELO</name>
<organism evidence="18 19">
    <name type="scientific">Hymenoscyphus fraxineus</name>
    <dbReference type="NCBI Taxonomy" id="746836"/>
    <lineage>
        <taxon>Eukaryota</taxon>
        <taxon>Fungi</taxon>
        <taxon>Dikarya</taxon>
        <taxon>Ascomycota</taxon>
        <taxon>Pezizomycotina</taxon>
        <taxon>Leotiomycetes</taxon>
        <taxon>Helotiales</taxon>
        <taxon>Helotiaceae</taxon>
        <taxon>Hymenoscyphus</taxon>
    </lineage>
</organism>
<keyword evidence="11 15" id="KW-0863">Zinc-finger</keyword>
<dbReference type="GO" id="GO:1990116">
    <property type="term" value="P:ribosome-associated ubiquitin-dependent protein catabolic process"/>
    <property type="evidence" value="ECO:0007669"/>
    <property type="project" value="UniProtKB-UniRule"/>
</dbReference>
<dbReference type="OrthoDB" id="6108at2759"/>
<proteinExistence type="inferred from homology"/>